<dbReference type="InterPro" id="IPR023019">
    <property type="entry name" value="His_synth_HisIE"/>
</dbReference>
<proteinExistence type="inferred from homology"/>
<sequence>MRDRRTPLTADAQEALAWEKMDGLLPAVVQDAESGRLLMLGYMNREALTATLESGFATFWSRSKQRLWRKGETSGNGLAVRTVHEDCDGDALLVLAEPQGPTCHEGTASCFGGEPGGPGWLGELREIVADRASAPADRSYTRRLLDEGVGRIAQKVGEEGLEVALAAVSRDRSDVTEEIADLLFHLTVLMQVLELSWPEVVAVLRQRHEP</sequence>
<dbReference type="Gene3D" id="1.10.287.1080">
    <property type="entry name" value="MazG-like"/>
    <property type="match status" value="1"/>
</dbReference>
<comment type="pathway">
    <text evidence="5 16">Amino-acid biosynthesis; L-histidine biosynthesis; L-histidine from 5-phospho-alpha-D-ribose 1-diphosphate: step 2/9.</text>
</comment>
<feature type="domain" description="Phosphoribosyl-AMP cyclohydrolase" evidence="17">
    <location>
        <begin position="39"/>
        <end position="111"/>
    </location>
</feature>
<evidence type="ECO:0000256" key="9">
    <source>
        <dbReference type="ARBA" id="ARBA00022490"/>
    </source>
</evidence>
<evidence type="ECO:0000256" key="5">
    <source>
        <dbReference type="ARBA" id="ARBA00005204"/>
    </source>
</evidence>
<comment type="similarity">
    <text evidence="7 16">In the N-terminal section; belongs to the PRA-CH family.</text>
</comment>
<dbReference type="EMBL" id="CADCWB010000123">
    <property type="protein sequence ID" value="CAA9518833.1"/>
    <property type="molecule type" value="Genomic_DNA"/>
</dbReference>
<evidence type="ECO:0000256" key="8">
    <source>
        <dbReference type="ARBA" id="ARBA00009392"/>
    </source>
</evidence>
<dbReference type="InterPro" id="IPR008179">
    <property type="entry name" value="HisE"/>
</dbReference>
<evidence type="ECO:0000256" key="15">
    <source>
        <dbReference type="ARBA" id="ARBA00023268"/>
    </source>
</evidence>
<evidence type="ECO:0000256" key="16">
    <source>
        <dbReference type="HAMAP-Rule" id="MF_01019"/>
    </source>
</evidence>
<dbReference type="UniPathway" id="UPA00031">
    <property type="reaction ID" value="UER00007"/>
</dbReference>
<keyword evidence="9 16" id="KW-0963">Cytoplasm</keyword>
<feature type="region of interest" description="Phosphoribosyl-AMP cyclohydrolase" evidence="16">
    <location>
        <begin position="1"/>
        <end position="120"/>
    </location>
</feature>
<dbReference type="FunFam" id="3.10.20.810:FF:000001">
    <property type="entry name" value="Histidine biosynthesis bifunctional protein HisIE"/>
    <property type="match status" value="1"/>
</dbReference>
<dbReference type="GO" id="GO:0000105">
    <property type="term" value="P:L-histidine biosynthetic process"/>
    <property type="evidence" value="ECO:0007669"/>
    <property type="project" value="UniProtKB-UniRule"/>
</dbReference>
<name>A0A6J4TBD0_9SPHN</name>
<dbReference type="GO" id="GO:0005737">
    <property type="term" value="C:cytoplasm"/>
    <property type="evidence" value="ECO:0007669"/>
    <property type="project" value="UniProtKB-SubCell"/>
</dbReference>
<evidence type="ECO:0000256" key="6">
    <source>
        <dbReference type="ARBA" id="ARBA00007731"/>
    </source>
</evidence>
<comment type="catalytic activity">
    <reaction evidence="2 16">
        <text>1-(5-phospho-beta-D-ribosyl)-ATP + H2O = 1-(5-phospho-beta-D-ribosyl)-5'-AMP + diphosphate + H(+)</text>
        <dbReference type="Rhea" id="RHEA:22828"/>
        <dbReference type="ChEBI" id="CHEBI:15377"/>
        <dbReference type="ChEBI" id="CHEBI:15378"/>
        <dbReference type="ChEBI" id="CHEBI:33019"/>
        <dbReference type="ChEBI" id="CHEBI:59457"/>
        <dbReference type="ChEBI" id="CHEBI:73183"/>
        <dbReference type="EC" id="3.6.1.31"/>
    </reaction>
</comment>
<protein>
    <recommendedName>
        <fullName evidence="16">Histidine biosynthesis bifunctional protein HisIE</fullName>
    </recommendedName>
    <domain>
        <recommendedName>
            <fullName evidence="16">Phosphoribosyl-AMP cyclohydrolase</fullName>
            <shortName evidence="16">PRA-CH</shortName>
            <ecNumber evidence="16">3.5.4.19</ecNumber>
        </recommendedName>
    </domain>
    <domain>
        <recommendedName>
            <fullName evidence="16">Phosphoribosyl-ATP pyrophosphatase</fullName>
            <shortName evidence="16">PRA-PH</shortName>
            <ecNumber evidence="16">3.6.1.31</ecNumber>
        </recommendedName>
    </domain>
</protein>
<evidence type="ECO:0000256" key="4">
    <source>
        <dbReference type="ARBA" id="ARBA00005169"/>
    </source>
</evidence>
<feature type="region of interest" description="Phosphoribosyl-ATP pyrophosphohydrolase" evidence="16">
    <location>
        <begin position="121"/>
        <end position="210"/>
    </location>
</feature>
<evidence type="ECO:0000256" key="13">
    <source>
        <dbReference type="ARBA" id="ARBA00022840"/>
    </source>
</evidence>
<dbReference type="NCBIfam" id="TIGR03188">
    <property type="entry name" value="histidine_hisI"/>
    <property type="match status" value="1"/>
</dbReference>
<dbReference type="HAMAP" id="MF_01019">
    <property type="entry name" value="HisIE"/>
    <property type="match status" value="1"/>
</dbReference>
<dbReference type="GO" id="GO:0004635">
    <property type="term" value="F:phosphoribosyl-AMP cyclohydrolase activity"/>
    <property type="evidence" value="ECO:0007669"/>
    <property type="project" value="UniProtKB-UniRule"/>
</dbReference>
<comment type="catalytic activity">
    <reaction evidence="1 16">
        <text>1-(5-phospho-beta-D-ribosyl)-5'-AMP + H2O = 1-(5-phospho-beta-D-ribosyl)-5-[(5-phospho-beta-D-ribosylamino)methylideneamino]imidazole-4-carboxamide</text>
        <dbReference type="Rhea" id="RHEA:20049"/>
        <dbReference type="ChEBI" id="CHEBI:15377"/>
        <dbReference type="ChEBI" id="CHEBI:58435"/>
        <dbReference type="ChEBI" id="CHEBI:59457"/>
        <dbReference type="EC" id="3.5.4.19"/>
    </reaction>
</comment>
<comment type="similarity">
    <text evidence="8">Belongs to the PRA-PH family.</text>
</comment>
<comment type="similarity">
    <text evidence="6 16">In the C-terminal section; belongs to the PRA-PH family.</text>
</comment>
<evidence type="ECO:0000256" key="10">
    <source>
        <dbReference type="ARBA" id="ARBA00022605"/>
    </source>
</evidence>
<gene>
    <name evidence="16" type="primary">hisI</name>
    <name evidence="16" type="synonym">hisIE</name>
    <name evidence="18" type="ORF">AVDCRST_MAG62-983</name>
</gene>
<evidence type="ECO:0000313" key="18">
    <source>
        <dbReference type="EMBL" id="CAA9518833.1"/>
    </source>
</evidence>
<dbReference type="SUPFAM" id="SSF101386">
    <property type="entry name" value="all-alpha NTP pyrophosphatases"/>
    <property type="match status" value="1"/>
</dbReference>
<dbReference type="Pfam" id="PF01503">
    <property type="entry name" value="PRA-PH"/>
    <property type="match status" value="1"/>
</dbReference>
<dbReference type="CDD" id="cd11534">
    <property type="entry name" value="NTP-PPase_HisIE_like"/>
    <property type="match status" value="1"/>
</dbReference>
<organism evidence="18">
    <name type="scientific">uncultured Sphingomonas sp</name>
    <dbReference type="NCBI Taxonomy" id="158754"/>
    <lineage>
        <taxon>Bacteria</taxon>
        <taxon>Pseudomonadati</taxon>
        <taxon>Pseudomonadota</taxon>
        <taxon>Alphaproteobacteria</taxon>
        <taxon>Sphingomonadales</taxon>
        <taxon>Sphingomonadaceae</taxon>
        <taxon>Sphingomonas</taxon>
        <taxon>environmental samples</taxon>
    </lineage>
</organism>
<dbReference type="InterPro" id="IPR038019">
    <property type="entry name" value="PRib_AMP_CycHydrolase_sf"/>
</dbReference>
<comment type="pathway">
    <text evidence="4 16">Amino-acid biosynthesis; L-histidine biosynthesis; L-histidine from 5-phospho-alpha-D-ribose 1-diphosphate: step 3/9.</text>
</comment>
<dbReference type="HAMAP" id="MF_01020">
    <property type="entry name" value="HisE"/>
    <property type="match status" value="1"/>
</dbReference>
<evidence type="ECO:0000256" key="11">
    <source>
        <dbReference type="ARBA" id="ARBA00022741"/>
    </source>
</evidence>
<evidence type="ECO:0000259" key="17">
    <source>
        <dbReference type="Pfam" id="PF01502"/>
    </source>
</evidence>
<dbReference type="Gene3D" id="3.10.20.810">
    <property type="entry name" value="Phosphoribosyl-AMP cyclohydrolase"/>
    <property type="match status" value="1"/>
</dbReference>
<keyword evidence="12 16" id="KW-0378">Hydrolase</keyword>
<evidence type="ECO:0000256" key="12">
    <source>
        <dbReference type="ARBA" id="ARBA00022801"/>
    </source>
</evidence>
<dbReference type="InterPro" id="IPR002496">
    <property type="entry name" value="PRib_AMP_CycHydrolase_dom"/>
</dbReference>
<dbReference type="GO" id="GO:0004636">
    <property type="term" value="F:phosphoribosyl-ATP diphosphatase activity"/>
    <property type="evidence" value="ECO:0007669"/>
    <property type="project" value="UniProtKB-UniRule"/>
</dbReference>
<keyword evidence="15 16" id="KW-0511">Multifunctional enzyme</keyword>
<dbReference type="PANTHER" id="PTHR42945">
    <property type="entry name" value="HISTIDINE BIOSYNTHESIS BIFUNCTIONAL PROTEIN"/>
    <property type="match status" value="1"/>
</dbReference>
<keyword evidence="11 16" id="KW-0547">Nucleotide-binding</keyword>
<dbReference type="Pfam" id="PF01502">
    <property type="entry name" value="PRA-CH"/>
    <property type="match status" value="1"/>
</dbReference>
<dbReference type="GO" id="GO:0005524">
    <property type="term" value="F:ATP binding"/>
    <property type="evidence" value="ECO:0007669"/>
    <property type="project" value="UniProtKB-KW"/>
</dbReference>
<evidence type="ECO:0000256" key="3">
    <source>
        <dbReference type="ARBA" id="ARBA00004496"/>
    </source>
</evidence>
<keyword evidence="13 16" id="KW-0067">ATP-binding</keyword>
<dbReference type="SUPFAM" id="SSF141734">
    <property type="entry name" value="HisI-like"/>
    <property type="match status" value="1"/>
</dbReference>
<dbReference type="EC" id="3.5.4.19" evidence="16"/>
<dbReference type="PANTHER" id="PTHR42945:SF9">
    <property type="entry name" value="HISTIDINE BIOSYNTHESIS BIFUNCTIONAL PROTEIN HISIE"/>
    <property type="match status" value="1"/>
</dbReference>
<accession>A0A6J4TBD0</accession>
<evidence type="ECO:0000256" key="7">
    <source>
        <dbReference type="ARBA" id="ARBA00008299"/>
    </source>
</evidence>
<reference evidence="18" key="1">
    <citation type="submission" date="2020-02" db="EMBL/GenBank/DDBJ databases">
        <authorList>
            <person name="Meier V. D."/>
        </authorList>
    </citation>
    <scope>NUCLEOTIDE SEQUENCE</scope>
    <source>
        <strain evidence="18">AVDCRST_MAG62</strain>
    </source>
</reference>
<evidence type="ECO:0000256" key="14">
    <source>
        <dbReference type="ARBA" id="ARBA00023102"/>
    </source>
</evidence>
<dbReference type="AlphaFoldDB" id="A0A6J4TBD0"/>
<dbReference type="NCBIfam" id="NF002747">
    <property type="entry name" value="PRK02759.1"/>
    <property type="match status" value="1"/>
</dbReference>
<keyword evidence="14 16" id="KW-0368">Histidine biosynthesis</keyword>
<comment type="subcellular location">
    <subcellularLocation>
        <location evidence="3 16">Cytoplasm</location>
    </subcellularLocation>
</comment>
<dbReference type="NCBIfam" id="NF000768">
    <property type="entry name" value="PRK00051.1"/>
    <property type="match status" value="1"/>
</dbReference>
<dbReference type="InterPro" id="IPR021130">
    <property type="entry name" value="PRib-ATP_PPHydrolase-like"/>
</dbReference>
<keyword evidence="10 16" id="KW-0028">Amino-acid biosynthesis</keyword>
<evidence type="ECO:0000256" key="2">
    <source>
        <dbReference type="ARBA" id="ARBA00001460"/>
    </source>
</evidence>
<evidence type="ECO:0000256" key="1">
    <source>
        <dbReference type="ARBA" id="ARBA00000024"/>
    </source>
</evidence>
<dbReference type="EC" id="3.6.1.31" evidence="16"/>